<dbReference type="PANTHER" id="PTHR11040">
    <property type="entry name" value="ZINC/IRON TRANSPORTER"/>
    <property type="match status" value="1"/>
</dbReference>
<keyword evidence="4 6" id="KW-0472">Membrane</keyword>
<feature type="transmembrane region" description="Helical" evidence="6">
    <location>
        <begin position="281"/>
        <end position="303"/>
    </location>
</feature>
<evidence type="ECO:0000256" key="5">
    <source>
        <dbReference type="SAM" id="MobiDB-lite"/>
    </source>
</evidence>
<dbReference type="VEuPathDB" id="TriTrypDB:TvY486_1109530"/>
<dbReference type="AlphaFoldDB" id="G0UCB8"/>
<dbReference type="EMBL" id="HE573027">
    <property type="protein sequence ID" value="CCC53469.1"/>
    <property type="molecule type" value="Genomic_DNA"/>
</dbReference>
<feature type="transmembrane region" description="Helical" evidence="6">
    <location>
        <begin position="309"/>
        <end position="338"/>
    </location>
</feature>
<evidence type="ECO:0000256" key="4">
    <source>
        <dbReference type="ARBA" id="ARBA00023136"/>
    </source>
</evidence>
<dbReference type="PANTHER" id="PTHR11040:SF44">
    <property type="entry name" value="PROTEIN ZNTC-RELATED"/>
    <property type="match status" value="1"/>
</dbReference>
<evidence type="ECO:0000313" key="7">
    <source>
        <dbReference type="EMBL" id="CCC53469.1"/>
    </source>
</evidence>
<dbReference type="GO" id="GO:0005886">
    <property type="term" value="C:plasma membrane"/>
    <property type="evidence" value="ECO:0007669"/>
    <property type="project" value="TreeGrafter"/>
</dbReference>
<keyword evidence="2 6" id="KW-0812">Transmembrane</keyword>
<proteinExistence type="predicted"/>
<feature type="region of interest" description="Disordered" evidence="5">
    <location>
        <begin position="1"/>
        <end position="39"/>
    </location>
</feature>
<dbReference type="GO" id="GO:0005385">
    <property type="term" value="F:zinc ion transmembrane transporter activity"/>
    <property type="evidence" value="ECO:0007669"/>
    <property type="project" value="TreeGrafter"/>
</dbReference>
<sequence length="364" mass="37651">MGGASEHQGGHNHDHSHSHGHDHGEGEGEGADGAHGHSHGGCADGEGSYSVGLHVAAIFVVLLASLIGTAIPLVGKYAPALRMPPFAFVVGKCMATGVVLVVATIHMINHAAIGFKEDCVPARFRESYDAYAFLLAVIAALIMHAVDVTVTAFVVGDEDAGAGAGEDGDKRVCEPHGDDVKAAACDVDDQGVVVGAGHRSSSHHHHCAVGPQPGKTQRLVSALFMEFAVTAHSLFIGLTLGIARDPETVTLIVALALHQLFEGLALGARIAESSMRLSLELLLALIFSFSAPLGTAVGVGVVAGARVSVAGVVFTLLQAISSAFCGGILLYLAFILLLGDFPSDMRRHAGPGAPHRGWRYRGIL</sequence>
<comment type="subcellular location">
    <subcellularLocation>
        <location evidence="1">Membrane</location>
        <topology evidence="1">Multi-pass membrane protein</topology>
    </subcellularLocation>
</comment>
<gene>
    <name evidence="7" type="ORF">TVY486_1109530</name>
</gene>
<feature type="transmembrane region" description="Helical" evidence="6">
    <location>
        <begin position="53"/>
        <end position="74"/>
    </location>
</feature>
<feature type="transmembrane region" description="Helical" evidence="6">
    <location>
        <begin position="223"/>
        <end position="243"/>
    </location>
</feature>
<name>G0UCB8_TRYVY</name>
<feature type="transmembrane region" description="Helical" evidence="6">
    <location>
        <begin position="128"/>
        <end position="146"/>
    </location>
</feature>
<dbReference type="InterPro" id="IPR003689">
    <property type="entry name" value="ZIP"/>
</dbReference>
<feature type="compositionally biased region" description="Basic and acidic residues" evidence="5">
    <location>
        <begin position="8"/>
        <end position="26"/>
    </location>
</feature>
<dbReference type="Pfam" id="PF02535">
    <property type="entry name" value="Zip"/>
    <property type="match status" value="1"/>
</dbReference>
<evidence type="ECO:0000256" key="2">
    <source>
        <dbReference type="ARBA" id="ARBA00022692"/>
    </source>
</evidence>
<organism evidence="7">
    <name type="scientific">Trypanosoma vivax (strain Y486)</name>
    <dbReference type="NCBI Taxonomy" id="1055687"/>
    <lineage>
        <taxon>Eukaryota</taxon>
        <taxon>Discoba</taxon>
        <taxon>Euglenozoa</taxon>
        <taxon>Kinetoplastea</taxon>
        <taxon>Metakinetoplastina</taxon>
        <taxon>Trypanosomatida</taxon>
        <taxon>Trypanosomatidae</taxon>
        <taxon>Trypanosoma</taxon>
        <taxon>Duttonella</taxon>
    </lineage>
</organism>
<evidence type="ECO:0000256" key="3">
    <source>
        <dbReference type="ARBA" id="ARBA00022989"/>
    </source>
</evidence>
<accession>G0UCB8</accession>
<evidence type="ECO:0000256" key="6">
    <source>
        <dbReference type="SAM" id="Phobius"/>
    </source>
</evidence>
<feature type="transmembrane region" description="Helical" evidence="6">
    <location>
        <begin position="249"/>
        <end position="269"/>
    </location>
</feature>
<feature type="transmembrane region" description="Helical" evidence="6">
    <location>
        <begin position="86"/>
        <end position="108"/>
    </location>
</feature>
<evidence type="ECO:0000256" key="1">
    <source>
        <dbReference type="ARBA" id="ARBA00004141"/>
    </source>
</evidence>
<keyword evidence="3 6" id="KW-1133">Transmembrane helix</keyword>
<protein>
    <submittedName>
        <fullName evidence="7">Putative cation transporter</fullName>
    </submittedName>
</protein>
<reference evidence="7" key="1">
    <citation type="journal article" date="2012" name="Proc. Natl. Acad. Sci. U.S.A.">
        <title>Antigenic diversity is generated by distinct evolutionary mechanisms in African trypanosome species.</title>
        <authorList>
            <person name="Jackson A.P."/>
            <person name="Berry A."/>
            <person name="Aslett M."/>
            <person name="Allison H.C."/>
            <person name="Burton P."/>
            <person name="Vavrova-Anderson J."/>
            <person name="Brown R."/>
            <person name="Browne H."/>
            <person name="Corton N."/>
            <person name="Hauser H."/>
            <person name="Gamble J."/>
            <person name="Gilderthorp R."/>
            <person name="Marcello L."/>
            <person name="McQuillan J."/>
            <person name="Otto T.D."/>
            <person name="Quail M.A."/>
            <person name="Sanders M.J."/>
            <person name="van Tonder A."/>
            <person name="Ginger M.L."/>
            <person name="Field M.C."/>
            <person name="Barry J.D."/>
            <person name="Hertz-Fowler C."/>
            <person name="Berriman M."/>
        </authorList>
    </citation>
    <scope>NUCLEOTIDE SEQUENCE</scope>
    <source>
        <strain evidence="7">Y486</strain>
    </source>
</reference>